<proteinExistence type="predicted"/>
<dbReference type="AlphaFoldDB" id="A0A3P5XCE8"/>
<reference evidence="1 2" key="1">
    <citation type="submission" date="2018-11" db="EMBL/GenBank/DDBJ databases">
        <authorList>
            <person name="Criscuolo A."/>
        </authorList>
    </citation>
    <scope>NUCLEOTIDE SEQUENCE [LARGE SCALE GENOMIC DNA]</scope>
    <source>
        <strain evidence="1">ACIP111625</strain>
    </source>
</reference>
<sequence length="117" mass="13252">MLEYLPQELRDQLEAARKRRAARKSKMRVEVNGAVFPVLRFWQGGFSLDADLCPARLRGLVDLHDGPRHVFQCLIIASEIEAGELVCEFKRATPVASRAALDYWRDENAPVGYLPKA</sequence>
<gene>
    <name evidence="1" type="ORF">XINFAN_01585</name>
</gene>
<dbReference type="OrthoDB" id="7658488at2"/>
<evidence type="ECO:0000313" key="1">
    <source>
        <dbReference type="EMBL" id="VDC26097.1"/>
    </source>
</evidence>
<dbReference type="EMBL" id="UXAW01000052">
    <property type="protein sequence ID" value="VDC26097.1"/>
    <property type="molecule type" value="Genomic_DNA"/>
</dbReference>
<evidence type="ECO:0008006" key="3">
    <source>
        <dbReference type="Google" id="ProtNLM"/>
    </source>
</evidence>
<accession>A0A3P5XCE8</accession>
<keyword evidence="2" id="KW-1185">Reference proteome</keyword>
<protein>
    <recommendedName>
        <fullName evidence="3">PilZ domain-containing protein</fullName>
    </recommendedName>
</protein>
<name>A0A3P5XCE8_9RHOB</name>
<dbReference type="RefSeq" id="WP_124085998.1">
    <property type="nucleotide sequence ID" value="NZ_UXAW01000052.1"/>
</dbReference>
<evidence type="ECO:0000313" key="2">
    <source>
        <dbReference type="Proteomes" id="UP000277498"/>
    </source>
</evidence>
<dbReference type="Proteomes" id="UP000277498">
    <property type="component" value="Unassembled WGS sequence"/>
</dbReference>
<organism evidence="1 2">
    <name type="scientific">Pseudogemmobacter humi</name>
    <dbReference type="NCBI Taxonomy" id="2483812"/>
    <lineage>
        <taxon>Bacteria</taxon>
        <taxon>Pseudomonadati</taxon>
        <taxon>Pseudomonadota</taxon>
        <taxon>Alphaproteobacteria</taxon>
        <taxon>Rhodobacterales</taxon>
        <taxon>Paracoccaceae</taxon>
        <taxon>Pseudogemmobacter</taxon>
    </lineage>
</organism>